<keyword evidence="1" id="KW-1133">Transmembrane helix</keyword>
<evidence type="ECO:0000313" key="2">
    <source>
        <dbReference type="EMBL" id="SNR76095.1"/>
    </source>
</evidence>
<evidence type="ECO:0000313" key="3">
    <source>
        <dbReference type="Proteomes" id="UP000198412"/>
    </source>
</evidence>
<gene>
    <name evidence="2" type="ORF">SAMN04488111_2931</name>
</gene>
<feature type="transmembrane region" description="Helical" evidence="1">
    <location>
        <begin position="49"/>
        <end position="77"/>
    </location>
</feature>
<keyword evidence="1" id="KW-0812">Transmembrane</keyword>
<feature type="transmembrane region" description="Helical" evidence="1">
    <location>
        <begin position="97"/>
        <end position="124"/>
    </location>
</feature>
<feature type="transmembrane region" description="Helical" evidence="1">
    <location>
        <begin position="315"/>
        <end position="332"/>
    </location>
</feature>
<feature type="transmembrane region" description="Helical" evidence="1">
    <location>
        <begin position="211"/>
        <end position="229"/>
    </location>
</feature>
<dbReference type="InterPro" id="IPR049458">
    <property type="entry name" value="EpsG-like"/>
</dbReference>
<keyword evidence="3" id="KW-1185">Reference proteome</keyword>
<reference evidence="3" key="1">
    <citation type="submission" date="2017-06" db="EMBL/GenBank/DDBJ databases">
        <authorList>
            <person name="Varghese N."/>
            <person name="Submissions S."/>
        </authorList>
    </citation>
    <scope>NUCLEOTIDE SEQUENCE [LARGE SCALE GENOMIC DNA]</scope>
    <source>
        <strain evidence="3">DSM 27993</strain>
    </source>
</reference>
<feature type="transmembrane region" description="Helical" evidence="1">
    <location>
        <begin position="344"/>
        <end position="361"/>
    </location>
</feature>
<keyword evidence="1" id="KW-0472">Membrane</keyword>
<organism evidence="2 3">
    <name type="scientific">Lutibacter flavus</name>
    <dbReference type="NCBI Taxonomy" id="691689"/>
    <lineage>
        <taxon>Bacteria</taxon>
        <taxon>Pseudomonadati</taxon>
        <taxon>Bacteroidota</taxon>
        <taxon>Flavobacteriia</taxon>
        <taxon>Flavobacteriales</taxon>
        <taxon>Flavobacteriaceae</taxon>
        <taxon>Lutibacter</taxon>
    </lineage>
</organism>
<dbReference type="AlphaFoldDB" id="A0A238YY95"/>
<feature type="transmembrane region" description="Helical" evidence="1">
    <location>
        <begin position="292"/>
        <end position="309"/>
    </location>
</feature>
<feature type="transmembrane region" description="Helical" evidence="1">
    <location>
        <begin position="264"/>
        <end position="280"/>
    </location>
</feature>
<dbReference type="OrthoDB" id="1112074at2"/>
<feature type="transmembrane region" description="Helical" evidence="1">
    <location>
        <begin position="6"/>
        <end position="29"/>
    </location>
</feature>
<dbReference type="EMBL" id="FZNX01000005">
    <property type="protein sequence ID" value="SNR76095.1"/>
    <property type="molecule type" value="Genomic_DNA"/>
</dbReference>
<feature type="transmembrane region" description="Helical" evidence="1">
    <location>
        <begin position="176"/>
        <end position="204"/>
    </location>
</feature>
<dbReference type="Pfam" id="PF14897">
    <property type="entry name" value="EpsG"/>
    <property type="match status" value="1"/>
</dbReference>
<sequence>MIFNSIIPLPFYTPLFYNALLIVILLAFIKLQTNGYVIHSNSKKESASLFLLIVVVLYMGLRPISFVFGDMGIYYKYFEQFANGAEITNNKDYLWRLFMKLCSSIMSAQLFFLLCAILYIVPLYSAAKRWFGADRYFIFLMLIASFSFWPYGTNGIRNGIATSFFIYGLAYTKNKFIKYGIFLVAYFIHGSLLIPIAAYVLTFFYKNTQHYLIGWLLAIPLSIALGGFWENLFSSLGFGGERLKYLGDSIDKSQFARTGFRWDFLIYSAVAVYFGYYFIFKKKFNDKLYHQLFNIYVTANAFWILVIRSSFSNRFAYLSWFLMAVIIFYPFFKQRFFVKQQKVLAFTVLIYYGFTYFMFIVL</sequence>
<evidence type="ECO:0000256" key="1">
    <source>
        <dbReference type="SAM" id="Phobius"/>
    </source>
</evidence>
<protein>
    <submittedName>
        <fullName evidence="2">EpsG family protein</fullName>
    </submittedName>
</protein>
<name>A0A238YY95_9FLAO</name>
<dbReference type="RefSeq" id="WP_089379196.1">
    <property type="nucleotide sequence ID" value="NZ_FZNX01000005.1"/>
</dbReference>
<dbReference type="Proteomes" id="UP000198412">
    <property type="component" value="Unassembled WGS sequence"/>
</dbReference>
<accession>A0A238YY95</accession>
<feature type="transmembrane region" description="Helical" evidence="1">
    <location>
        <begin position="136"/>
        <end position="156"/>
    </location>
</feature>
<proteinExistence type="predicted"/>